<dbReference type="InterPro" id="IPR008991">
    <property type="entry name" value="Translation_prot_SH3-like_sf"/>
</dbReference>
<sequence>MIRLFLLHQKYCNLKNIEMKIKKGDTVKILYGKDSGKTGPVVAVDLKNNMVVVSGVNVSKRHLKGDGRTRTSEILTIEKPMAVSKVILVCPLCGKTTRVGLKREDGKVTRICKKCGKEIADKKEEKVEVKKETEVKKTVKKTTKSKTNTK</sequence>
<comment type="similarity">
    <text evidence="1 5">Belongs to the universal ribosomal protein uL24 family.</text>
</comment>
<dbReference type="InterPro" id="IPR041988">
    <property type="entry name" value="Ribosomal_uL24_KOW"/>
</dbReference>
<dbReference type="NCBIfam" id="TIGR01079">
    <property type="entry name" value="rplX_bact"/>
    <property type="match status" value="1"/>
</dbReference>
<dbReference type="InterPro" id="IPR005824">
    <property type="entry name" value="KOW"/>
</dbReference>
<evidence type="ECO:0000256" key="6">
    <source>
        <dbReference type="SAM" id="MobiDB-lite"/>
    </source>
</evidence>
<proteinExistence type="inferred from homology"/>
<feature type="compositionally biased region" description="Basic residues" evidence="6">
    <location>
        <begin position="138"/>
        <end position="150"/>
    </location>
</feature>
<comment type="function">
    <text evidence="5">One of the proteins that surrounds the polypeptide exit tunnel on the outside of the subunit.</text>
</comment>
<evidence type="ECO:0000256" key="1">
    <source>
        <dbReference type="ARBA" id="ARBA00010618"/>
    </source>
</evidence>
<dbReference type="InterPro" id="IPR014722">
    <property type="entry name" value="Rib_uL2_dom2"/>
</dbReference>
<dbReference type="InterPro" id="IPR057264">
    <property type="entry name" value="Ribosomal_uL24_C"/>
</dbReference>
<dbReference type="InterPro" id="IPR003256">
    <property type="entry name" value="Ribosomal_uL24"/>
</dbReference>
<dbReference type="SUPFAM" id="SSF50104">
    <property type="entry name" value="Translation proteins SH3-like domain"/>
    <property type="match status" value="1"/>
</dbReference>
<evidence type="ECO:0000256" key="3">
    <source>
        <dbReference type="ARBA" id="ARBA00023274"/>
    </source>
</evidence>
<dbReference type="HAMAP" id="MF_01326_B">
    <property type="entry name" value="Ribosomal_uL24_B"/>
    <property type="match status" value="1"/>
</dbReference>
<name>A0A0G0EXJ3_9BACT</name>
<comment type="subunit">
    <text evidence="5">Part of the 50S ribosomal subunit.</text>
</comment>
<keyword evidence="5" id="KW-0699">rRNA-binding</keyword>
<keyword evidence="2 5" id="KW-0689">Ribosomal protein</keyword>
<keyword evidence="5" id="KW-0694">RNA-binding</keyword>
<dbReference type="GO" id="GO:0019843">
    <property type="term" value="F:rRNA binding"/>
    <property type="evidence" value="ECO:0007669"/>
    <property type="project" value="UniProtKB-UniRule"/>
</dbReference>
<organism evidence="8 9">
    <name type="scientific">candidate division WS6 bacterium GW2011_GWC2_36_7</name>
    <dbReference type="NCBI Taxonomy" id="1619091"/>
    <lineage>
        <taxon>Bacteria</taxon>
        <taxon>Candidatus Dojkabacteria</taxon>
    </lineage>
</organism>
<dbReference type="Gene3D" id="2.30.30.30">
    <property type="match status" value="1"/>
</dbReference>
<keyword evidence="3 5" id="KW-0687">Ribonucleoprotein</keyword>
<reference evidence="8 9" key="1">
    <citation type="journal article" date="2015" name="Nature">
        <title>rRNA introns, odd ribosomes, and small enigmatic genomes across a large radiation of phyla.</title>
        <authorList>
            <person name="Brown C.T."/>
            <person name="Hug L.A."/>
            <person name="Thomas B.C."/>
            <person name="Sharon I."/>
            <person name="Castelle C.J."/>
            <person name="Singh A."/>
            <person name="Wilkins M.J."/>
            <person name="Williams K.H."/>
            <person name="Banfield J.F."/>
        </authorList>
    </citation>
    <scope>NUCLEOTIDE SEQUENCE [LARGE SCALE GENOMIC DNA]</scope>
</reference>
<dbReference type="GO" id="GO:1990904">
    <property type="term" value="C:ribonucleoprotein complex"/>
    <property type="evidence" value="ECO:0007669"/>
    <property type="project" value="UniProtKB-KW"/>
</dbReference>
<feature type="domain" description="KOW" evidence="7">
    <location>
        <begin position="20"/>
        <end position="47"/>
    </location>
</feature>
<evidence type="ECO:0000256" key="5">
    <source>
        <dbReference type="HAMAP-Rule" id="MF_01326"/>
    </source>
</evidence>
<comment type="function">
    <text evidence="5">One of two assembly initiator proteins, it binds directly to the 5'-end of the 23S rRNA, where it nucleates assembly of the 50S subunit.</text>
</comment>
<dbReference type="EMBL" id="LBSF01000021">
    <property type="protein sequence ID" value="KKQ11628.1"/>
    <property type="molecule type" value="Genomic_DNA"/>
</dbReference>
<dbReference type="SMART" id="SM00739">
    <property type="entry name" value="KOW"/>
    <property type="match status" value="1"/>
</dbReference>
<protein>
    <recommendedName>
        <fullName evidence="4 5">Large ribosomal subunit protein uL24</fullName>
    </recommendedName>
</protein>
<dbReference type="GO" id="GO:0005840">
    <property type="term" value="C:ribosome"/>
    <property type="evidence" value="ECO:0007669"/>
    <property type="project" value="UniProtKB-KW"/>
</dbReference>
<evidence type="ECO:0000313" key="8">
    <source>
        <dbReference type="EMBL" id="KKQ11628.1"/>
    </source>
</evidence>
<dbReference type="GO" id="GO:0003735">
    <property type="term" value="F:structural constituent of ribosome"/>
    <property type="evidence" value="ECO:0007669"/>
    <property type="project" value="InterPro"/>
</dbReference>
<evidence type="ECO:0000259" key="7">
    <source>
        <dbReference type="SMART" id="SM00739"/>
    </source>
</evidence>
<comment type="caution">
    <text evidence="8">The sequence shown here is derived from an EMBL/GenBank/DDBJ whole genome shotgun (WGS) entry which is preliminary data.</text>
</comment>
<evidence type="ECO:0000256" key="4">
    <source>
        <dbReference type="ARBA" id="ARBA00035206"/>
    </source>
</evidence>
<gene>
    <name evidence="5" type="primary">rplX</name>
    <name evidence="8" type="ORF">US24_C0021G0015</name>
</gene>
<dbReference type="PANTHER" id="PTHR12903">
    <property type="entry name" value="MITOCHONDRIAL RIBOSOMAL PROTEIN L24"/>
    <property type="match status" value="1"/>
</dbReference>
<feature type="compositionally biased region" description="Basic and acidic residues" evidence="6">
    <location>
        <begin position="126"/>
        <end position="137"/>
    </location>
</feature>
<dbReference type="Proteomes" id="UP000034075">
    <property type="component" value="Unassembled WGS sequence"/>
</dbReference>
<feature type="region of interest" description="Disordered" evidence="6">
    <location>
        <begin position="126"/>
        <end position="150"/>
    </location>
</feature>
<dbReference type="AlphaFoldDB" id="A0A0G0EXJ3"/>
<evidence type="ECO:0000313" key="9">
    <source>
        <dbReference type="Proteomes" id="UP000034075"/>
    </source>
</evidence>
<evidence type="ECO:0000256" key="2">
    <source>
        <dbReference type="ARBA" id="ARBA00022980"/>
    </source>
</evidence>
<accession>A0A0G0EXJ3</accession>
<dbReference type="GO" id="GO:0006412">
    <property type="term" value="P:translation"/>
    <property type="evidence" value="ECO:0007669"/>
    <property type="project" value="UniProtKB-UniRule"/>
</dbReference>
<dbReference type="Pfam" id="PF17136">
    <property type="entry name" value="ribosomal_L24"/>
    <property type="match status" value="1"/>
</dbReference>
<dbReference type="Pfam" id="PF00467">
    <property type="entry name" value="KOW"/>
    <property type="match status" value="1"/>
</dbReference>
<dbReference type="CDD" id="cd06089">
    <property type="entry name" value="KOW_RPL26"/>
    <property type="match status" value="1"/>
</dbReference>